<dbReference type="InterPro" id="IPR008927">
    <property type="entry name" value="6-PGluconate_DH-like_C_sf"/>
</dbReference>
<evidence type="ECO:0000259" key="6">
    <source>
        <dbReference type="Pfam" id="PF14833"/>
    </source>
</evidence>
<reference evidence="7 8" key="1">
    <citation type="submission" date="2017-07" db="EMBL/GenBank/DDBJ databases">
        <title>Genomes of Fischerella (Mastigocladus) sp. strains.</title>
        <authorList>
            <person name="Miller S.R."/>
        </authorList>
    </citation>
    <scope>NUCLEOTIDE SEQUENCE [LARGE SCALE GENOMIC DNA]</scope>
    <source>
        <strain evidence="7 8">CCMEE 5268</strain>
    </source>
</reference>
<sequence>MKVAFLGTGLMGLPMAQKLLEARVQLIAYNRTPEKLEPLKEIGAEIAEKPYQAINAADCVILMLTNAAAIYSVLLSDRSSQAVAGKSVIQMGTITPTESREIRDAVVAAGGEYLEAPVLGSIPEAQAGNLIVMVGAHQEQYQRHLELLKHFGPEPILVGSVGTAAALKLALNQLIASLTASFALSLSFVQRYGIDEDLFMYILRQSALYAPTFDKKLPRMLDSNYANPNFPTKHLMKDTDFFIEEAKAASLNVSSIEGVRKILEMAMKMSFAHEDYSSIFSVIKSGEN</sequence>
<name>A0A2N6KG32_9CYAN</name>
<comment type="caution">
    <text evidence="7">The sequence shown here is derived from an EMBL/GenBank/DDBJ whole genome shotgun (WGS) entry which is preliminary data.</text>
</comment>
<dbReference type="SUPFAM" id="SSF48179">
    <property type="entry name" value="6-phosphogluconate dehydrogenase C-terminal domain-like"/>
    <property type="match status" value="1"/>
</dbReference>
<dbReference type="InterPro" id="IPR036291">
    <property type="entry name" value="NAD(P)-bd_dom_sf"/>
</dbReference>
<dbReference type="PANTHER" id="PTHR43580:SF9">
    <property type="entry name" value="GLYOXYLATE_SUCCINIC SEMIALDEHYDE REDUCTASE 1"/>
    <property type="match status" value="1"/>
</dbReference>
<evidence type="ECO:0000259" key="5">
    <source>
        <dbReference type="Pfam" id="PF03446"/>
    </source>
</evidence>
<proteinExistence type="inferred from homology"/>
<evidence type="ECO:0000313" key="8">
    <source>
        <dbReference type="Proteomes" id="UP000235025"/>
    </source>
</evidence>
<evidence type="ECO:0000256" key="2">
    <source>
        <dbReference type="ARBA" id="ARBA00023002"/>
    </source>
</evidence>
<feature type="domain" description="3-hydroxyisobutyrate dehydrogenase-like NAD-binding" evidence="6">
    <location>
        <begin position="162"/>
        <end position="282"/>
    </location>
</feature>
<dbReference type="GO" id="GO:0050661">
    <property type="term" value="F:NADP binding"/>
    <property type="evidence" value="ECO:0007669"/>
    <property type="project" value="InterPro"/>
</dbReference>
<dbReference type="SUPFAM" id="SSF51735">
    <property type="entry name" value="NAD(P)-binding Rossmann-fold domains"/>
    <property type="match status" value="1"/>
</dbReference>
<dbReference type="PIRSF" id="PIRSF000103">
    <property type="entry name" value="HIBADH"/>
    <property type="match status" value="1"/>
</dbReference>
<comment type="similarity">
    <text evidence="1">Belongs to the HIBADH-related family.</text>
</comment>
<dbReference type="Pfam" id="PF03446">
    <property type="entry name" value="NAD_binding_2"/>
    <property type="match status" value="1"/>
</dbReference>
<dbReference type="PANTHER" id="PTHR43580">
    <property type="entry name" value="OXIDOREDUCTASE GLYR1-RELATED"/>
    <property type="match status" value="1"/>
</dbReference>
<evidence type="ECO:0000313" key="7">
    <source>
        <dbReference type="EMBL" id="PLZ98185.1"/>
    </source>
</evidence>
<accession>A0A2N6KG32</accession>
<dbReference type="EMBL" id="NMQA01000134">
    <property type="protein sequence ID" value="PLZ98185.1"/>
    <property type="molecule type" value="Genomic_DNA"/>
</dbReference>
<dbReference type="Gene3D" id="1.10.1040.10">
    <property type="entry name" value="N-(1-d-carboxylethyl)-l-norvaline Dehydrogenase, domain 2"/>
    <property type="match status" value="1"/>
</dbReference>
<evidence type="ECO:0000256" key="1">
    <source>
        <dbReference type="ARBA" id="ARBA00009080"/>
    </source>
</evidence>
<organism evidence="7 8">
    <name type="scientific">Fischerella thermalis CCMEE 5268</name>
    <dbReference type="NCBI Taxonomy" id="2019662"/>
    <lineage>
        <taxon>Bacteria</taxon>
        <taxon>Bacillati</taxon>
        <taxon>Cyanobacteriota</taxon>
        <taxon>Cyanophyceae</taxon>
        <taxon>Nostocales</taxon>
        <taxon>Hapalosiphonaceae</taxon>
        <taxon>Fischerella</taxon>
    </lineage>
</organism>
<dbReference type="Proteomes" id="UP000235025">
    <property type="component" value="Unassembled WGS sequence"/>
</dbReference>
<dbReference type="Gene3D" id="3.40.50.720">
    <property type="entry name" value="NAD(P)-binding Rossmann-like Domain"/>
    <property type="match status" value="1"/>
</dbReference>
<keyword evidence="3" id="KW-0520">NAD</keyword>
<evidence type="ECO:0000256" key="4">
    <source>
        <dbReference type="PIRSR" id="PIRSR000103-1"/>
    </source>
</evidence>
<keyword evidence="2" id="KW-0560">Oxidoreductase</keyword>
<protein>
    <submittedName>
        <fullName evidence="7">Hydroxyacid dehydrogenase</fullName>
    </submittedName>
</protein>
<dbReference type="GO" id="GO:0016491">
    <property type="term" value="F:oxidoreductase activity"/>
    <property type="evidence" value="ECO:0007669"/>
    <property type="project" value="UniProtKB-KW"/>
</dbReference>
<dbReference type="InterPro" id="IPR006115">
    <property type="entry name" value="6PGDH_NADP-bd"/>
</dbReference>
<dbReference type="InterPro" id="IPR015815">
    <property type="entry name" value="HIBADH-related"/>
</dbReference>
<evidence type="ECO:0000256" key="3">
    <source>
        <dbReference type="ARBA" id="ARBA00023027"/>
    </source>
</evidence>
<feature type="active site" evidence="4">
    <location>
        <position position="168"/>
    </location>
</feature>
<dbReference type="InterPro" id="IPR013328">
    <property type="entry name" value="6PGD_dom2"/>
</dbReference>
<dbReference type="InterPro" id="IPR029154">
    <property type="entry name" value="HIBADH-like_NADP-bd"/>
</dbReference>
<dbReference type="AlphaFoldDB" id="A0A2N6KG32"/>
<dbReference type="RefSeq" id="WP_102172890.1">
    <property type="nucleotide sequence ID" value="NZ_NMQA01000134.1"/>
</dbReference>
<dbReference type="InterPro" id="IPR051265">
    <property type="entry name" value="HIBADH-related_NP60_sf"/>
</dbReference>
<feature type="domain" description="6-phosphogluconate dehydrogenase NADP-binding" evidence="5">
    <location>
        <begin position="2"/>
        <end position="154"/>
    </location>
</feature>
<dbReference type="GO" id="GO:0051287">
    <property type="term" value="F:NAD binding"/>
    <property type="evidence" value="ECO:0007669"/>
    <property type="project" value="InterPro"/>
</dbReference>
<gene>
    <name evidence="7" type="ORF">CEN50_12265</name>
</gene>
<dbReference type="Pfam" id="PF14833">
    <property type="entry name" value="NAD_binding_11"/>
    <property type="match status" value="1"/>
</dbReference>